<evidence type="ECO:0000256" key="1">
    <source>
        <dbReference type="SAM" id="Coils"/>
    </source>
</evidence>
<evidence type="ECO:0000256" key="2">
    <source>
        <dbReference type="SAM" id="MobiDB-lite"/>
    </source>
</evidence>
<feature type="compositionally biased region" description="Basic residues" evidence="2">
    <location>
        <begin position="136"/>
        <end position="153"/>
    </location>
</feature>
<evidence type="ECO:0000259" key="3">
    <source>
        <dbReference type="PROSITE" id="PS50132"/>
    </source>
</evidence>
<dbReference type="PROSITE" id="PS50132">
    <property type="entry name" value="RGS"/>
    <property type="match status" value="1"/>
</dbReference>
<dbReference type="InterPro" id="IPR044926">
    <property type="entry name" value="RGS_subdomain_2"/>
</dbReference>
<dbReference type="Pfam" id="PF04784">
    <property type="entry name" value="DUF547"/>
    <property type="match status" value="1"/>
</dbReference>
<feature type="compositionally biased region" description="Basic residues" evidence="2">
    <location>
        <begin position="241"/>
        <end position="251"/>
    </location>
</feature>
<gene>
    <name evidence="4" type="ORF">M0812_29624</name>
</gene>
<feature type="region of interest" description="Disordered" evidence="2">
    <location>
        <begin position="1542"/>
        <end position="1594"/>
    </location>
</feature>
<feature type="compositionally biased region" description="Basic and acidic residues" evidence="2">
    <location>
        <begin position="173"/>
        <end position="240"/>
    </location>
</feature>
<dbReference type="InterPro" id="IPR016137">
    <property type="entry name" value="RGS"/>
</dbReference>
<dbReference type="InterPro" id="IPR036305">
    <property type="entry name" value="RGS_sf"/>
</dbReference>
<sequence>MGNITQIDKNIPKLSTKQFDRTFRRRNLTNECVVYVDKSCKIFRVTECVLKVIPFQKNKLLYYPIEHICPETQPILNLKTKTALNTLGIQACNNTEGTLDIIWSFREPNTPTLALSKSFVLQNSEKKQSTTNNKKEKNKTKKSNKKAKTMQKKPKLDGEIEIENCQYVEEKIETGEEEKNQEKEEKEITQESETNEEKNENNEKNKSEKEKTKNEMTESIKKKKTETVEEKKQKKEEKEKKTGKKIKKKRIKKKINKNTNKKRGLDDFDLESNKKMGKNKLIWTILGITPFNLDGKIIFQAKVKKIKKPKELLRMREIITKKQMQVNDLQKEVNELIKLNENKEEKKQIYTIQQESGNLMESATNIRKLKKKLELEILDLEEKIELREKEKLKMQAKENEDANRSENENKNKNENENENKNSIENESTNLREKENKKEKDQNNMKKKMSFRNFHFESKSKIELPTEPKKQKSFQSIEVERYLNATKKKKLKLKYKISRLKEKKMSSMTITKIKTTRMRQKKVLSEKKRMKKEILGLEKEIEQVKIKIELVESQSKSDIMNSTEIQAQSKKLESLQSSINWTQSKIERVSQKIKGKLKDNYLETECNTAQRNLKKIIQNNNILQLEISKYRYYVPDTMTQEDQDSFDTLSDSASTGLKSLDAEYLPEKRSLGLSEEIYNDKIKNKETTIKFEIQNSGSFDLALRQENMPSTLQKTFSTEWSPIRTKKNRTEFRTRLSPIISSKRLKRRNLSEKSILSNQKRRTSFDLKTFEKKNISRKFPMKKFGNLTIFETYLKFPLARKYFLEWLSEIYSVEIFLFYVDVQTFKDIYDQENAEYLCDHIIEMYINVGAIFEINIEDEERDKILNQWELHEYSIDLFDEINEKAFNSLKNDYFASYISSANFLELVEADSKQNYQLNSNSYLNGNFTYEQQKANILNNEFTFIGETRDPGKLCEELMWNLIDLLNSNYSYITKNFNLESLCSSLEYKKFLIGCSELKMIDLNTIISYETAEKKSFFINLYNIMSVHYLLFEKNISKNKTVNSIRSECKYEIGNEIWTLQDIADHFLKFSPPPKKKKKKITSNEKLKNDLSLEDTDPRIHFALFTFNNQPTTLIVYNPIEVDEQLRSTLVRYLNNYLYIDDTKKMIILPQIFDLYSKNFGMTPHQILFWLRHFILNNDPIKLYFYSLQTQKFAFSEKSLCTKESDGKSYICPCEFLRSGPNRHKKPNSLNDLKPNIQTHFENLNNEECAKKQISVWSMTKTKMLCFYWQIYDSKNEIQWLYLSVTVVSVPKEIMFQIVCQLTERPSSLIRSSDSSSVSQNKKENISINSLSNTTTNSVSVSNSFSNSFSNSVLNTTSHLRTSSYTKKTLSISKIQDKKLKAKLTDLSTLSQTSSQNSLNSSNSSFSLSRNSQNKTKFQDNSTQQLDNLEYEFEIEEKWDREVSKLKKLLRKSQMTEIERKGILSINHLQSIFNDSKKKNNHFVQSLINKNRKLKIQCSRKYESLEEHLQRRLSGYKILKNQYQRLLEENKQLKENLSYEQRKKITKKDKKEKEKRDKREKREKKLKREKEKKEKKRSLKIEQSHSSTNSHQKFEN</sequence>
<name>A0AAV7Y928_9EUKA</name>
<proteinExistence type="predicted"/>
<feature type="region of interest" description="Disordered" evidence="2">
    <location>
        <begin position="122"/>
        <end position="158"/>
    </location>
</feature>
<feature type="compositionally biased region" description="Polar residues" evidence="2">
    <location>
        <begin position="1582"/>
        <end position="1594"/>
    </location>
</feature>
<accession>A0AAV7Y928</accession>
<reference evidence="4" key="1">
    <citation type="submission" date="2022-08" db="EMBL/GenBank/DDBJ databases">
        <title>Novel sulphate-reducing endosymbionts in the free-living metamonad Anaeramoeba.</title>
        <authorList>
            <person name="Jerlstrom-Hultqvist J."/>
            <person name="Cepicka I."/>
            <person name="Gallot-Lavallee L."/>
            <person name="Salas-Leiva D."/>
            <person name="Curtis B.A."/>
            <person name="Zahonova K."/>
            <person name="Pipaliya S."/>
            <person name="Dacks J."/>
            <person name="Roger A.J."/>
        </authorList>
    </citation>
    <scope>NUCLEOTIDE SEQUENCE</scope>
    <source>
        <strain evidence="4">Busselton2</strain>
    </source>
</reference>
<dbReference type="Gene3D" id="1.10.167.10">
    <property type="entry name" value="Regulator of G-protein Signalling 4, domain 2"/>
    <property type="match status" value="1"/>
</dbReference>
<feature type="compositionally biased region" description="Basic and acidic residues" evidence="2">
    <location>
        <begin position="393"/>
        <end position="443"/>
    </location>
</feature>
<feature type="region of interest" description="Disordered" evidence="2">
    <location>
        <begin position="1390"/>
        <end position="1419"/>
    </location>
</feature>
<dbReference type="Pfam" id="PF00615">
    <property type="entry name" value="RGS"/>
    <property type="match status" value="1"/>
</dbReference>
<dbReference type="EMBL" id="JANTQA010000075">
    <property type="protein sequence ID" value="KAJ3423993.1"/>
    <property type="molecule type" value="Genomic_DNA"/>
</dbReference>
<dbReference type="SMART" id="SM00315">
    <property type="entry name" value="RGS"/>
    <property type="match status" value="1"/>
</dbReference>
<organism evidence="4 5">
    <name type="scientific">Anaeramoeba flamelloides</name>
    <dbReference type="NCBI Taxonomy" id="1746091"/>
    <lineage>
        <taxon>Eukaryota</taxon>
        <taxon>Metamonada</taxon>
        <taxon>Anaeramoebidae</taxon>
        <taxon>Anaeramoeba</taxon>
    </lineage>
</organism>
<feature type="coiled-coil region" evidence="1">
    <location>
        <begin position="482"/>
        <end position="553"/>
    </location>
</feature>
<comment type="caution">
    <text evidence="4">The sequence shown here is derived from an EMBL/GenBank/DDBJ whole genome shotgun (WGS) entry which is preliminary data.</text>
</comment>
<evidence type="ECO:0000313" key="4">
    <source>
        <dbReference type="EMBL" id="KAJ3423993.1"/>
    </source>
</evidence>
<evidence type="ECO:0000313" key="5">
    <source>
        <dbReference type="Proteomes" id="UP001146793"/>
    </source>
</evidence>
<dbReference type="Proteomes" id="UP001146793">
    <property type="component" value="Unassembled WGS sequence"/>
</dbReference>
<dbReference type="CDD" id="cd07440">
    <property type="entry name" value="RGS"/>
    <property type="match status" value="1"/>
</dbReference>
<feature type="domain" description="RGS" evidence="3">
    <location>
        <begin position="788"/>
        <end position="906"/>
    </location>
</feature>
<keyword evidence="1" id="KW-0175">Coiled coil</keyword>
<feature type="region of interest" description="Disordered" evidence="2">
    <location>
        <begin position="393"/>
        <end position="449"/>
    </location>
</feature>
<dbReference type="PANTHER" id="PTHR46361:SF3">
    <property type="entry name" value="ELECTRON CARRIER_ PROTEIN DISULFIDE OXIDOREDUCTASE"/>
    <property type="match status" value="1"/>
</dbReference>
<dbReference type="InterPro" id="IPR006869">
    <property type="entry name" value="DUF547"/>
</dbReference>
<protein>
    <submittedName>
        <fullName evidence="4">Electron carrier/ protein disulfide oxidoreductase</fullName>
    </submittedName>
</protein>
<feature type="region of interest" description="Disordered" evidence="2">
    <location>
        <begin position="173"/>
        <end position="251"/>
    </location>
</feature>
<feature type="compositionally biased region" description="Low complexity" evidence="2">
    <location>
        <begin position="1390"/>
        <end position="1412"/>
    </location>
</feature>
<dbReference type="SUPFAM" id="SSF48097">
    <property type="entry name" value="Regulator of G-protein signaling, RGS"/>
    <property type="match status" value="1"/>
</dbReference>
<dbReference type="PANTHER" id="PTHR46361">
    <property type="entry name" value="ELECTRON CARRIER/ PROTEIN DISULFIDE OXIDOREDUCTASE"/>
    <property type="match status" value="1"/>
</dbReference>